<proteinExistence type="predicted"/>
<feature type="region of interest" description="Disordered" evidence="1">
    <location>
        <begin position="59"/>
        <end position="190"/>
    </location>
</feature>
<comment type="caution">
    <text evidence="2">The sequence shown here is derived from an EMBL/GenBank/DDBJ whole genome shotgun (WGS) entry which is preliminary data.</text>
</comment>
<dbReference type="AlphaFoldDB" id="A0A4Z1SUJ3"/>
<feature type="compositionally biased region" description="Polar residues" evidence="1">
    <location>
        <begin position="130"/>
        <end position="143"/>
    </location>
</feature>
<evidence type="ECO:0000313" key="3">
    <source>
        <dbReference type="Proteomes" id="UP000315496"/>
    </source>
</evidence>
<evidence type="ECO:0000313" key="2">
    <source>
        <dbReference type="EMBL" id="TNJ29526.1"/>
    </source>
</evidence>
<dbReference type="EMBL" id="VDLU01000001">
    <property type="protein sequence ID" value="TNJ29526.1"/>
    <property type="molecule type" value="Genomic_DNA"/>
</dbReference>
<evidence type="ECO:0000256" key="1">
    <source>
        <dbReference type="SAM" id="MobiDB-lite"/>
    </source>
</evidence>
<dbReference type="VEuPathDB" id="GiardiaDB:GMRT_11679"/>
<evidence type="ECO:0008006" key="4">
    <source>
        <dbReference type="Google" id="ProtNLM"/>
    </source>
</evidence>
<protein>
    <recommendedName>
        <fullName evidence="4">UBA domain-containing protein</fullName>
    </recommendedName>
</protein>
<feature type="compositionally biased region" description="Basic and acidic residues" evidence="1">
    <location>
        <begin position="164"/>
        <end position="187"/>
    </location>
</feature>
<keyword evidence="3" id="KW-1185">Reference proteome</keyword>
<dbReference type="CDD" id="cd14270">
    <property type="entry name" value="UBA"/>
    <property type="match status" value="1"/>
</dbReference>
<sequence length="371" mass="40007">MQRTDRTSANGPRPGRGGAPTALGAKDLLRQLKDMGIDRALQDCENALADHKGDAAAALEELTSPDYRPWHSASERQTFTEQRRPPARVQAQKNLSQQNERRTGSLDARPATRDQARTTKNAATRAARQSKGSPRSTSKSIMDSTAVPPGESQEKSIAIVIQPKETKPAREVLEKKESKRSSAEKAPEQPVMKLELTVASKPEAKPASEQPSIALTIARNHEPATRAPVDIVELEPGLSAQNDLSLQSAPPRAVQPSVVAPGPTQTTELPLPMVDPGLGMPQGAFPMPGSAPNGVVYFVPMLYNPQQGGVQPFYPQSGANPFSTTYSQMVPPDGAAGFQYPMVMPMPMGQQLQFPAGQVFPGFPQFQQHQK</sequence>
<gene>
    <name evidence="2" type="ORF">GMRT_11679</name>
</gene>
<name>A0A4Z1SUJ3_GIAMU</name>
<feature type="compositionally biased region" description="Low complexity" evidence="1">
    <location>
        <begin position="118"/>
        <end position="127"/>
    </location>
</feature>
<dbReference type="Proteomes" id="UP000315496">
    <property type="component" value="Chromosome 1"/>
</dbReference>
<feature type="compositionally biased region" description="Basic and acidic residues" evidence="1">
    <location>
        <begin position="99"/>
        <end position="117"/>
    </location>
</feature>
<feature type="region of interest" description="Disordered" evidence="1">
    <location>
        <begin position="1"/>
        <end position="25"/>
    </location>
</feature>
<reference evidence="2 3" key="1">
    <citation type="submission" date="2019-05" db="EMBL/GenBank/DDBJ databases">
        <title>The compact genome of Giardia muris reveals important steps in the evolution of intestinal protozoan parasites.</title>
        <authorList>
            <person name="Xu F."/>
            <person name="Jimenez-Gonzalez A."/>
            <person name="Einarsson E."/>
            <person name="Astvaldsson A."/>
            <person name="Peirasmaki D."/>
            <person name="Eckmann L."/>
            <person name="Andersson J.O."/>
            <person name="Svard S.G."/>
            <person name="Jerlstrom-Hultqvist J."/>
        </authorList>
    </citation>
    <scope>NUCLEOTIDE SEQUENCE [LARGE SCALE GENOMIC DNA]</scope>
    <source>
        <strain evidence="2 3">Roberts-Thomson</strain>
    </source>
</reference>
<organism evidence="2 3">
    <name type="scientific">Giardia muris</name>
    <dbReference type="NCBI Taxonomy" id="5742"/>
    <lineage>
        <taxon>Eukaryota</taxon>
        <taxon>Metamonada</taxon>
        <taxon>Diplomonadida</taxon>
        <taxon>Hexamitidae</taxon>
        <taxon>Giardiinae</taxon>
        <taxon>Giardia</taxon>
    </lineage>
</organism>
<accession>A0A4Z1SUJ3</accession>